<dbReference type="EMBL" id="MH817043">
    <property type="protein sequence ID" value="QAV53822.1"/>
    <property type="molecule type" value="mRNA"/>
</dbReference>
<name>A0A481NV27_9CRUS</name>
<evidence type="ECO:0000259" key="1">
    <source>
        <dbReference type="Pfam" id="PF12248"/>
    </source>
</evidence>
<keyword evidence="2" id="KW-0489">Methyltransferase</keyword>
<proteinExistence type="evidence at transcript level"/>
<feature type="domain" description="Farnesoic acid O-methyl transferase" evidence="1">
    <location>
        <begin position="13"/>
        <end position="138"/>
    </location>
</feature>
<feature type="domain" description="Farnesoic acid O-methyl transferase" evidence="1">
    <location>
        <begin position="149"/>
        <end position="274"/>
    </location>
</feature>
<dbReference type="PANTHER" id="PTHR36695:SF12">
    <property type="entry name" value="AGAP008648-PA"/>
    <property type="match status" value="1"/>
</dbReference>
<accession>A0A481NV27</accession>
<dbReference type="AlphaFoldDB" id="A0A481NV27"/>
<protein>
    <submittedName>
        <fullName evidence="2">Farnesoic acid O-methyltransferase</fullName>
    </submittedName>
</protein>
<dbReference type="GO" id="GO:0032259">
    <property type="term" value="P:methylation"/>
    <property type="evidence" value="ECO:0007669"/>
    <property type="project" value="UniProtKB-KW"/>
</dbReference>
<reference evidence="2" key="1">
    <citation type="journal article" date="2019" name="J Exp Zool A Ecol Integr Physiol">
        <title>Relative expression of three key genes involved in the hormonal cycle of the freshwater amphipod, Gammarus pulex.</title>
        <authorList>
            <person name="Gismondi E."/>
            <person name="Joaquim-Justo C."/>
        </authorList>
    </citation>
    <scope>NUCLEOTIDE SEQUENCE</scope>
</reference>
<keyword evidence="2" id="KW-0808">Transferase</keyword>
<sequence>MAEEMATHDTGDEKHYRYKPFAGQTLRFLVKAAHDCHISFTTEEGESDPMYEVFLGGWEGQYSAVRFKKTDDLVKESTPDILSADEFREFWIATDHNEVRVGKGGEYAPFLSCSLPEPLNPTFFGFSTGWGATGAFQFFHERDIATEDKLEYRYEPLYGDTFTFTVTCDHDAHLGFTMGPEHTPLMYEVFIGGWSNQNSAIRKNKETTVIKVPTPDECCGAAKTYWVNLRGGHVRVGRQGETDPFMEWQDPEPFKVTHVGVCTGWGACGQWKLDV</sequence>
<dbReference type="InterPro" id="IPR022041">
    <property type="entry name" value="Methyltransf_FA"/>
</dbReference>
<dbReference type="PANTHER" id="PTHR36695">
    <property type="entry name" value="AGAP008648-PA"/>
    <property type="match status" value="1"/>
</dbReference>
<evidence type="ECO:0000313" key="2">
    <source>
        <dbReference type="EMBL" id="QAV53822.1"/>
    </source>
</evidence>
<dbReference type="Pfam" id="PF12248">
    <property type="entry name" value="Methyltransf_FA"/>
    <property type="match status" value="2"/>
</dbReference>
<organism evidence="2">
    <name type="scientific">Gammarus pulex</name>
    <dbReference type="NCBI Taxonomy" id="52641"/>
    <lineage>
        <taxon>Eukaryota</taxon>
        <taxon>Metazoa</taxon>
        <taxon>Ecdysozoa</taxon>
        <taxon>Arthropoda</taxon>
        <taxon>Crustacea</taxon>
        <taxon>Multicrustacea</taxon>
        <taxon>Malacostraca</taxon>
        <taxon>Eumalacostraca</taxon>
        <taxon>Peracarida</taxon>
        <taxon>Amphipoda</taxon>
        <taxon>Senticaudata</taxon>
        <taxon>Gammarida</taxon>
        <taxon>Gammaridira</taxon>
        <taxon>Gammaroidea</taxon>
        <taxon>Gammaridae</taxon>
        <taxon>Gammarus</taxon>
    </lineage>
</organism>
<dbReference type="GO" id="GO:0008168">
    <property type="term" value="F:methyltransferase activity"/>
    <property type="evidence" value="ECO:0007669"/>
    <property type="project" value="UniProtKB-KW"/>
</dbReference>
<gene>
    <name evidence="2" type="primary">FAMeT</name>
</gene>